<dbReference type="Proteomes" id="UP001164743">
    <property type="component" value="Chromosome 8A"/>
</dbReference>
<name>A0ABY7CTZ0_9BASI</name>
<keyword evidence="2" id="KW-1185">Reference proteome</keyword>
<reference evidence="1" key="1">
    <citation type="submission" date="2022-10" db="EMBL/GenBank/DDBJ databases">
        <title>Puccinia triticina Genome sequencing and assembly.</title>
        <authorList>
            <person name="Li C."/>
        </authorList>
    </citation>
    <scope>NUCLEOTIDE SEQUENCE</scope>
    <source>
        <strain evidence="1">Pt15</strain>
    </source>
</reference>
<accession>A0ABY7CTZ0</accession>
<proteinExistence type="predicted"/>
<dbReference type="RefSeq" id="XP_053022800.1">
    <property type="nucleotide sequence ID" value="XM_053171547.1"/>
</dbReference>
<evidence type="ECO:0000313" key="2">
    <source>
        <dbReference type="Proteomes" id="UP001164743"/>
    </source>
</evidence>
<gene>
    <name evidence="1" type="ORF">PtA15_8A148</name>
</gene>
<sequence length="73" mass="8439">MWLKEPVYPPSYFFRLIKPHRQTNPATSILVTGFVDQAEIVHRSLDISLSCNSYRLAISCTKTHQSQYFESSC</sequence>
<dbReference type="EMBL" id="CP110428">
    <property type="protein sequence ID" value="WAQ87245.1"/>
    <property type="molecule type" value="Genomic_DNA"/>
</dbReference>
<dbReference type="GeneID" id="77812442"/>
<evidence type="ECO:0000313" key="1">
    <source>
        <dbReference type="EMBL" id="WAQ87245.1"/>
    </source>
</evidence>
<protein>
    <submittedName>
        <fullName evidence="1">Uncharacterized protein</fullName>
    </submittedName>
</protein>
<organism evidence="1 2">
    <name type="scientific">Puccinia triticina</name>
    <dbReference type="NCBI Taxonomy" id="208348"/>
    <lineage>
        <taxon>Eukaryota</taxon>
        <taxon>Fungi</taxon>
        <taxon>Dikarya</taxon>
        <taxon>Basidiomycota</taxon>
        <taxon>Pucciniomycotina</taxon>
        <taxon>Pucciniomycetes</taxon>
        <taxon>Pucciniales</taxon>
        <taxon>Pucciniaceae</taxon>
        <taxon>Puccinia</taxon>
    </lineage>
</organism>